<comment type="caution">
    <text evidence="1">The sequence shown here is derived from an EMBL/GenBank/DDBJ whole genome shotgun (WGS) entry which is preliminary data.</text>
</comment>
<organism evidence="1 2">
    <name type="scientific">Bacillus salitolerans</name>
    <dbReference type="NCBI Taxonomy" id="1437434"/>
    <lineage>
        <taxon>Bacteria</taxon>
        <taxon>Bacillati</taxon>
        <taxon>Bacillota</taxon>
        <taxon>Bacilli</taxon>
        <taxon>Bacillales</taxon>
        <taxon>Bacillaceae</taxon>
        <taxon>Bacillus</taxon>
    </lineage>
</organism>
<dbReference type="EMBL" id="JBHUEM010000036">
    <property type="protein sequence ID" value="MFD1738127.1"/>
    <property type="molecule type" value="Genomic_DNA"/>
</dbReference>
<name>A0ABW4LSS7_9BACI</name>
<gene>
    <name evidence="1" type="ORF">ACFSCX_16490</name>
</gene>
<evidence type="ECO:0000313" key="2">
    <source>
        <dbReference type="Proteomes" id="UP001597214"/>
    </source>
</evidence>
<dbReference type="Proteomes" id="UP001597214">
    <property type="component" value="Unassembled WGS sequence"/>
</dbReference>
<proteinExistence type="predicted"/>
<accession>A0ABW4LSS7</accession>
<dbReference type="RefSeq" id="WP_377929342.1">
    <property type="nucleotide sequence ID" value="NZ_JBHUEM010000036.1"/>
</dbReference>
<reference evidence="2" key="1">
    <citation type="journal article" date="2019" name="Int. J. Syst. Evol. Microbiol.">
        <title>The Global Catalogue of Microorganisms (GCM) 10K type strain sequencing project: providing services to taxonomists for standard genome sequencing and annotation.</title>
        <authorList>
            <consortium name="The Broad Institute Genomics Platform"/>
            <consortium name="The Broad Institute Genome Sequencing Center for Infectious Disease"/>
            <person name="Wu L."/>
            <person name="Ma J."/>
        </authorList>
    </citation>
    <scope>NUCLEOTIDE SEQUENCE [LARGE SCALE GENOMIC DNA]</scope>
    <source>
        <strain evidence="2">CCUG 49339</strain>
    </source>
</reference>
<protein>
    <submittedName>
        <fullName evidence="1">Uncharacterized protein</fullName>
    </submittedName>
</protein>
<keyword evidence="2" id="KW-1185">Reference proteome</keyword>
<sequence length="60" mass="6921">MKYLVLVIVIFGVFIFNYLNSSFYRNGNDEESIIKTIQSLDLFENSSIEIIDIKDVVTAK</sequence>
<evidence type="ECO:0000313" key="1">
    <source>
        <dbReference type="EMBL" id="MFD1738127.1"/>
    </source>
</evidence>